<dbReference type="SUPFAM" id="SSF63380">
    <property type="entry name" value="Riboflavin synthase domain-like"/>
    <property type="match status" value="1"/>
</dbReference>
<evidence type="ECO:0000256" key="12">
    <source>
        <dbReference type="ARBA" id="ARBA00022982"/>
    </source>
</evidence>
<evidence type="ECO:0000256" key="13">
    <source>
        <dbReference type="ARBA" id="ARBA00022989"/>
    </source>
</evidence>
<feature type="domain" description="FAD-binding FR-type" evidence="20">
    <location>
        <begin position="248"/>
        <end position="410"/>
    </location>
</feature>
<comment type="similarity">
    <text evidence="3">Belongs to the ferric reductase (FRE) family.</text>
</comment>
<dbReference type="GeneID" id="90071525"/>
<comment type="subcellular location">
    <subcellularLocation>
        <location evidence="2">Cell membrane</location>
        <topology evidence="2">Multi-pass membrane protein</topology>
    </subcellularLocation>
</comment>
<dbReference type="Gene3D" id="2.40.30.10">
    <property type="entry name" value="Translation factors"/>
    <property type="match status" value="1"/>
</dbReference>
<dbReference type="PROSITE" id="PS51384">
    <property type="entry name" value="FAD_FR"/>
    <property type="match status" value="1"/>
</dbReference>
<evidence type="ECO:0000256" key="17">
    <source>
        <dbReference type="ARBA" id="ARBA00023136"/>
    </source>
</evidence>
<evidence type="ECO:0000259" key="20">
    <source>
        <dbReference type="PROSITE" id="PS51384"/>
    </source>
</evidence>
<evidence type="ECO:0000256" key="4">
    <source>
        <dbReference type="ARBA" id="ARBA00012668"/>
    </source>
</evidence>
<dbReference type="GO" id="GO:0052851">
    <property type="term" value="F:ferric-chelate reductase (NADPH) activity"/>
    <property type="evidence" value="ECO:0007669"/>
    <property type="project" value="UniProtKB-EC"/>
</dbReference>
<keyword evidence="7" id="KW-0479">Metal-binding</keyword>
<dbReference type="GO" id="GO:0005886">
    <property type="term" value="C:plasma membrane"/>
    <property type="evidence" value="ECO:0007669"/>
    <property type="project" value="UniProtKB-SubCell"/>
</dbReference>
<feature type="transmembrane region" description="Helical" evidence="19">
    <location>
        <begin position="165"/>
        <end position="186"/>
    </location>
</feature>
<dbReference type="Pfam" id="PF08022">
    <property type="entry name" value="FAD_binding_8"/>
    <property type="match status" value="1"/>
</dbReference>
<dbReference type="InterPro" id="IPR013112">
    <property type="entry name" value="FAD-bd_8"/>
</dbReference>
<keyword evidence="9 19" id="KW-0812">Transmembrane</keyword>
<proteinExistence type="inferred from homology"/>
<evidence type="ECO:0000256" key="3">
    <source>
        <dbReference type="ARBA" id="ARBA00006278"/>
    </source>
</evidence>
<dbReference type="InterPro" id="IPR051410">
    <property type="entry name" value="Ferric/Cupric_Reductase"/>
</dbReference>
<reference evidence="21 22" key="1">
    <citation type="journal article" date="2023" name="Elife">
        <title>Identification of key yeast species and microbe-microbe interactions impacting larval growth of Drosophila in the wild.</title>
        <authorList>
            <person name="Mure A."/>
            <person name="Sugiura Y."/>
            <person name="Maeda R."/>
            <person name="Honda K."/>
            <person name="Sakurai N."/>
            <person name="Takahashi Y."/>
            <person name="Watada M."/>
            <person name="Katoh T."/>
            <person name="Gotoh A."/>
            <person name="Gotoh Y."/>
            <person name="Taniguchi I."/>
            <person name="Nakamura K."/>
            <person name="Hayashi T."/>
            <person name="Katayama T."/>
            <person name="Uemura T."/>
            <person name="Hattori Y."/>
        </authorList>
    </citation>
    <scope>NUCLEOTIDE SEQUENCE [LARGE SCALE GENOMIC DNA]</scope>
    <source>
        <strain evidence="21 22">SC-9</strain>
    </source>
</reference>
<dbReference type="PANTHER" id="PTHR32361">
    <property type="entry name" value="FERRIC/CUPRIC REDUCTASE TRANSMEMBRANE COMPONENT"/>
    <property type="match status" value="1"/>
</dbReference>
<sequence length="664" mass="76145">MTIPYKEQYYVEQKRNSKFEWLSFAIPFIILIFHGIIIHWIPYYLRNKRDNNGLTNKGYFKFLKFSKFLGSSIAIPTPWRKNIKNIYIQPSLHLGYWIYFLLLVIFSFAQTADITYIPRHYVIGKRLGKLATGQTTSLFLFLVKNDFLSSITAVQPERLIRFHIWVGRTCWLLATMHLYLCASYWLDMGITIMIYIPPQYFGMISYASCSLLTWASFRFIRKLSFEFFLIQHRVLSALMMLFLIFHNSSSRLGAIISVHLLVLDKIVSMVLGMIQKAKSPSMMISKVEVFDEETVMVTIPMHITKERECEAWWSYIIPQFGTWKAGQYIMLNINSISLGQWHPFTICSLPSSGKIKLLIRKKKGFTRKLLKKAIVPEDGSSKHSPKTTKIQNLKLSVEAKIIPSVTPIYNNIKGLLKLGKSSANKHFEFEENSITFQASIQGPYGANFQKLITFDSVLFMCAGSGGSVAFPICCDLLREIQRRDSIGDFGYRPLNPVVNLLWSVKKEANIIWYKHIIDELIPFLRNGKLSLTIHITSANNEINIPKDCDSLIDNSSKEYGNNTSQISDITYPKVVIEKTKEATEFLKFIKETGLVDIQYSRIDIKSNIASSTNSVIKKSTSSSQKCLAVVGCGPAEMTNIMKQECQKNIRIKDSPDIYCFFESF</sequence>
<keyword evidence="16" id="KW-0406">Ion transport</keyword>
<keyword evidence="15" id="KW-0408">Iron</keyword>
<dbReference type="Gene3D" id="3.40.50.80">
    <property type="entry name" value="Nucleotide-binding domain of ferredoxin-NADP reductase (FNR) module"/>
    <property type="match status" value="1"/>
</dbReference>
<name>A0AAV5QFP2_9ASCO</name>
<evidence type="ECO:0000313" key="21">
    <source>
        <dbReference type="EMBL" id="GMM33546.1"/>
    </source>
</evidence>
<keyword evidence="6" id="KW-1003">Cell membrane</keyword>
<dbReference type="InterPro" id="IPR013130">
    <property type="entry name" value="Fe3_Rdtase_TM_dom"/>
</dbReference>
<keyword evidence="11" id="KW-0521">NADP</keyword>
<protein>
    <recommendedName>
        <fullName evidence="4">ferric-chelate reductase (NADPH)</fullName>
        <ecNumber evidence="4">1.16.1.9</ecNumber>
    </recommendedName>
</protein>
<dbReference type="GO" id="GO:0006879">
    <property type="term" value="P:intracellular iron ion homeostasis"/>
    <property type="evidence" value="ECO:0007669"/>
    <property type="project" value="TreeGrafter"/>
</dbReference>
<evidence type="ECO:0000256" key="10">
    <source>
        <dbReference type="ARBA" id="ARBA00022827"/>
    </source>
</evidence>
<evidence type="ECO:0000256" key="14">
    <source>
        <dbReference type="ARBA" id="ARBA00023002"/>
    </source>
</evidence>
<evidence type="ECO:0000256" key="19">
    <source>
        <dbReference type="SAM" id="Phobius"/>
    </source>
</evidence>
<accession>A0AAV5QFP2</accession>
<dbReference type="Pfam" id="PF01794">
    <property type="entry name" value="Ferric_reduct"/>
    <property type="match status" value="1"/>
</dbReference>
<evidence type="ECO:0000256" key="9">
    <source>
        <dbReference type="ARBA" id="ARBA00022692"/>
    </source>
</evidence>
<evidence type="ECO:0000256" key="7">
    <source>
        <dbReference type="ARBA" id="ARBA00022617"/>
    </source>
</evidence>
<dbReference type="PANTHER" id="PTHR32361:SF28">
    <property type="entry name" value="FRP1P"/>
    <property type="match status" value="1"/>
</dbReference>
<dbReference type="InterPro" id="IPR013121">
    <property type="entry name" value="Fe_red_NAD-bd_6"/>
</dbReference>
<dbReference type="Pfam" id="PF08030">
    <property type="entry name" value="NAD_binding_6"/>
    <property type="match status" value="1"/>
</dbReference>
<feature type="transmembrane region" description="Helical" evidence="19">
    <location>
        <begin position="96"/>
        <end position="117"/>
    </location>
</feature>
<dbReference type="GO" id="GO:0006826">
    <property type="term" value="P:iron ion transport"/>
    <property type="evidence" value="ECO:0007669"/>
    <property type="project" value="TreeGrafter"/>
</dbReference>
<evidence type="ECO:0000256" key="16">
    <source>
        <dbReference type="ARBA" id="ARBA00023065"/>
    </source>
</evidence>
<evidence type="ECO:0000256" key="2">
    <source>
        <dbReference type="ARBA" id="ARBA00004651"/>
    </source>
</evidence>
<dbReference type="InterPro" id="IPR017938">
    <property type="entry name" value="Riboflavin_synthase-like_b-brl"/>
</dbReference>
<dbReference type="EMBL" id="BTFZ01000001">
    <property type="protein sequence ID" value="GMM33546.1"/>
    <property type="molecule type" value="Genomic_DNA"/>
</dbReference>
<dbReference type="AlphaFoldDB" id="A0AAV5QFP2"/>
<feature type="transmembrane region" description="Helical" evidence="19">
    <location>
        <begin position="192"/>
        <end position="215"/>
    </location>
</feature>
<keyword evidence="5" id="KW-0813">Transport</keyword>
<dbReference type="SFLD" id="SFLDS00052">
    <property type="entry name" value="Ferric_Reductase_Domain"/>
    <property type="match status" value="1"/>
</dbReference>
<keyword evidence="22" id="KW-1185">Reference proteome</keyword>
<evidence type="ECO:0000256" key="5">
    <source>
        <dbReference type="ARBA" id="ARBA00022448"/>
    </source>
</evidence>
<dbReference type="SFLD" id="SFLDG01168">
    <property type="entry name" value="Ferric_reductase_subgroup_(FRE"/>
    <property type="match status" value="1"/>
</dbReference>
<keyword evidence="14" id="KW-0560">Oxidoreductase</keyword>
<comment type="caution">
    <text evidence="21">The sequence shown here is derived from an EMBL/GenBank/DDBJ whole genome shotgun (WGS) entry which is preliminary data.</text>
</comment>
<evidence type="ECO:0000313" key="22">
    <source>
        <dbReference type="Proteomes" id="UP001360560"/>
    </source>
</evidence>
<dbReference type="RefSeq" id="XP_064850546.1">
    <property type="nucleotide sequence ID" value="XM_064994474.1"/>
</dbReference>
<evidence type="ECO:0000256" key="18">
    <source>
        <dbReference type="ARBA" id="ARBA00048483"/>
    </source>
</evidence>
<keyword evidence="8" id="KW-0285">Flavoprotein</keyword>
<comment type="catalytic activity">
    <reaction evidence="18">
        <text>2 a Fe(II)-siderophore + NADP(+) + H(+) = 2 a Fe(III)-siderophore + NADPH</text>
        <dbReference type="Rhea" id="RHEA:28795"/>
        <dbReference type="Rhea" id="RHEA-COMP:11342"/>
        <dbReference type="Rhea" id="RHEA-COMP:11344"/>
        <dbReference type="ChEBI" id="CHEBI:15378"/>
        <dbReference type="ChEBI" id="CHEBI:29033"/>
        <dbReference type="ChEBI" id="CHEBI:29034"/>
        <dbReference type="ChEBI" id="CHEBI:57783"/>
        <dbReference type="ChEBI" id="CHEBI:58349"/>
        <dbReference type="EC" id="1.16.1.9"/>
    </reaction>
</comment>
<dbReference type="CDD" id="cd06186">
    <property type="entry name" value="NOX_Duox_like_FAD_NADP"/>
    <property type="match status" value="1"/>
</dbReference>
<keyword evidence="12" id="KW-0249">Electron transport</keyword>
<dbReference type="GO" id="GO:0015677">
    <property type="term" value="P:copper ion import"/>
    <property type="evidence" value="ECO:0007669"/>
    <property type="project" value="TreeGrafter"/>
</dbReference>
<feature type="transmembrane region" description="Helical" evidence="19">
    <location>
        <begin position="21"/>
        <end position="41"/>
    </location>
</feature>
<evidence type="ECO:0000256" key="6">
    <source>
        <dbReference type="ARBA" id="ARBA00022475"/>
    </source>
</evidence>
<evidence type="ECO:0000256" key="15">
    <source>
        <dbReference type="ARBA" id="ARBA00023004"/>
    </source>
</evidence>
<dbReference type="InterPro" id="IPR017927">
    <property type="entry name" value="FAD-bd_FR_type"/>
</dbReference>
<keyword evidence="10" id="KW-0274">FAD</keyword>
<dbReference type="Proteomes" id="UP001360560">
    <property type="component" value="Unassembled WGS sequence"/>
</dbReference>
<keyword evidence="17 19" id="KW-0472">Membrane</keyword>
<organism evidence="21 22">
    <name type="scientific">Saccharomycopsis crataegensis</name>
    <dbReference type="NCBI Taxonomy" id="43959"/>
    <lineage>
        <taxon>Eukaryota</taxon>
        <taxon>Fungi</taxon>
        <taxon>Dikarya</taxon>
        <taxon>Ascomycota</taxon>
        <taxon>Saccharomycotina</taxon>
        <taxon>Saccharomycetes</taxon>
        <taxon>Saccharomycopsidaceae</taxon>
        <taxon>Saccharomycopsis</taxon>
    </lineage>
</organism>
<keyword evidence="13 19" id="KW-1133">Transmembrane helix</keyword>
<gene>
    <name evidence="21" type="ORF">DASC09_008710</name>
</gene>
<evidence type="ECO:0000256" key="8">
    <source>
        <dbReference type="ARBA" id="ARBA00022630"/>
    </source>
</evidence>
<feature type="transmembrane region" description="Helical" evidence="19">
    <location>
        <begin position="252"/>
        <end position="274"/>
    </location>
</feature>
<dbReference type="EC" id="1.16.1.9" evidence="4"/>
<evidence type="ECO:0000256" key="11">
    <source>
        <dbReference type="ARBA" id="ARBA00022857"/>
    </source>
</evidence>
<keyword evidence="7" id="KW-0349">Heme</keyword>
<evidence type="ECO:0000256" key="1">
    <source>
        <dbReference type="ARBA" id="ARBA00001974"/>
    </source>
</evidence>
<dbReference type="InterPro" id="IPR039261">
    <property type="entry name" value="FNR_nucleotide-bd"/>
</dbReference>
<comment type="cofactor">
    <cofactor evidence="1">
        <name>FAD</name>
        <dbReference type="ChEBI" id="CHEBI:57692"/>
    </cofactor>
</comment>